<evidence type="ECO:0000256" key="8">
    <source>
        <dbReference type="ARBA" id="ARBA00022840"/>
    </source>
</evidence>
<dbReference type="CDD" id="cd01672">
    <property type="entry name" value="TMPK"/>
    <property type="match status" value="1"/>
</dbReference>
<dbReference type="Gene3D" id="3.40.50.300">
    <property type="entry name" value="P-loop containing nucleotide triphosphate hydrolases"/>
    <property type="match status" value="1"/>
</dbReference>
<comment type="caution">
    <text evidence="13">The sequence shown here is derived from an EMBL/GenBank/DDBJ whole genome shotgun (WGS) entry which is preliminary data.</text>
</comment>
<dbReference type="InterPro" id="IPR018095">
    <property type="entry name" value="Thymidylate_kin_CS"/>
</dbReference>
<evidence type="ECO:0000259" key="12">
    <source>
        <dbReference type="Pfam" id="PF02223"/>
    </source>
</evidence>
<evidence type="ECO:0000313" key="14">
    <source>
        <dbReference type="Proteomes" id="UP001216595"/>
    </source>
</evidence>
<keyword evidence="7 11" id="KW-0418">Kinase</keyword>
<organism evidence="13 14">
    <name type="scientific">Asticcacaulis currens</name>
    <dbReference type="NCBI Taxonomy" id="2984210"/>
    <lineage>
        <taxon>Bacteria</taxon>
        <taxon>Pseudomonadati</taxon>
        <taxon>Pseudomonadota</taxon>
        <taxon>Alphaproteobacteria</taxon>
        <taxon>Caulobacterales</taxon>
        <taxon>Caulobacteraceae</taxon>
        <taxon>Asticcacaulis</taxon>
    </lineage>
</organism>
<feature type="binding site" evidence="11">
    <location>
        <begin position="10"/>
        <end position="17"/>
    </location>
    <ligand>
        <name>ATP</name>
        <dbReference type="ChEBI" id="CHEBI:30616"/>
    </ligand>
</feature>
<keyword evidence="6 11" id="KW-0547">Nucleotide-binding</keyword>
<evidence type="ECO:0000256" key="10">
    <source>
        <dbReference type="ARBA" id="ARBA00048743"/>
    </source>
</evidence>
<comment type="similarity">
    <text evidence="1 11">Belongs to the thymidylate kinase family.</text>
</comment>
<proteinExistence type="inferred from homology"/>
<dbReference type="PANTHER" id="PTHR10344:SF4">
    <property type="entry name" value="UMP-CMP KINASE 2, MITOCHONDRIAL"/>
    <property type="match status" value="1"/>
</dbReference>
<keyword evidence="14" id="KW-1185">Reference proteome</keyword>
<dbReference type="GO" id="GO:0004798">
    <property type="term" value="F:dTMP kinase activity"/>
    <property type="evidence" value="ECO:0007669"/>
    <property type="project" value="UniProtKB-EC"/>
</dbReference>
<dbReference type="InterPro" id="IPR039430">
    <property type="entry name" value="Thymidylate_kin-like_dom"/>
</dbReference>
<sequence>MTGRFITFEGGEGAGKSTQVRALVAHLRDLGLEVVQTREPGGSSGAEALRDLLVTGEAGRWSPMSETLMMYAARANHLEQVIRPALERGAWIVCDRFSDSTRAYQGAGGGVTPELIETIDAAVVGDTQPDLVIVMDMPPQAGLKRALARGDSENRFESKGLAFHERLREGFRRRAAAHPDRYCLIDADRSIEDIGADIWRMVSDRFPEVKGS</sequence>
<evidence type="ECO:0000256" key="9">
    <source>
        <dbReference type="ARBA" id="ARBA00029962"/>
    </source>
</evidence>
<protein>
    <recommendedName>
        <fullName evidence="3 11">Thymidylate kinase</fullName>
        <ecNumber evidence="2 11">2.7.4.9</ecNumber>
    </recommendedName>
    <alternativeName>
        <fullName evidence="9 11">dTMP kinase</fullName>
    </alternativeName>
</protein>
<dbReference type="Proteomes" id="UP001216595">
    <property type="component" value="Unassembled WGS sequence"/>
</dbReference>
<keyword evidence="8 11" id="KW-0067">ATP-binding</keyword>
<dbReference type="PANTHER" id="PTHR10344">
    <property type="entry name" value="THYMIDYLATE KINASE"/>
    <property type="match status" value="1"/>
</dbReference>
<dbReference type="RefSeq" id="WP_272742067.1">
    <property type="nucleotide sequence ID" value="NZ_JAQQKW010000008.1"/>
</dbReference>
<feature type="domain" description="Thymidylate kinase-like" evidence="12">
    <location>
        <begin position="8"/>
        <end position="198"/>
    </location>
</feature>
<evidence type="ECO:0000256" key="3">
    <source>
        <dbReference type="ARBA" id="ARBA00017144"/>
    </source>
</evidence>
<dbReference type="HAMAP" id="MF_00165">
    <property type="entry name" value="Thymidylate_kinase"/>
    <property type="match status" value="1"/>
</dbReference>
<evidence type="ECO:0000256" key="6">
    <source>
        <dbReference type="ARBA" id="ARBA00022741"/>
    </source>
</evidence>
<dbReference type="EC" id="2.7.4.9" evidence="2 11"/>
<name>A0ABT5IGU8_9CAUL</name>
<evidence type="ECO:0000256" key="5">
    <source>
        <dbReference type="ARBA" id="ARBA00022727"/>
    </source>
</evidence>
<evidence type="ECO:0000256" key="7">
    <source>
        <dbReference type="ARBA" id="ARBA00022777"/>
    </source>
</evidence>
<dbReference type="NCBIfam" id="TIGR00041">
    <property type="entry name" value="DTMP_kinase"/>
    <property type="match status" value="1"/>
</dbReference>
<dbReference type="EMBL" id="JAQQKW010000008">
    <property type="protein sequence ID" value="MDC7695404.1"/>
    <property type="molecule type" value="Genomic_DNA"/>
</dbReference>
<dbReference type="InterPro" id="IPR018094">
    <property type="entry name" value="Thymidylate_kinase"/>
</dbReference>
<accession>A0ABT5IGU8</accession>
<evidence type="ECO:0000256" key="11">
    <source>
        <dbReference type="HAMAP-Rule" id="MF_00165"/>
    </source>
</evidence>
<keyword evidence="4 11" id="KW-0808">Transferase</keyword>
<comment type="function">
    <text evidence="11">Phosphorylation of dTMP to form dTDP in both de novo and salvage pathways of dTTP synthesis.</text>
</comment>
<keyword evidence="5 11" id="KW-0545">Nucleotide biosynthesis</keyword>
<dbReference type="InterPro" id="IPR027417">
    <property type="entry name" value="P-loop_NTPase"/>
</dbReference>
<gene>
    <name evidence="11 13" type="primary">tmk</name>
    <name evidence="13" type="ORF">PQU94_14075</name>
</gene>
<evidence type="ECO:0000256" key="4">
    <source>
        <dbReference type="ARBA" id="ARBA00022679"/>
    </source>
</evidence>
<evidence type="ECO:0000313" key="13">
    <source>
        <dbReference type="EMBL" id="MDC7695404.1"/>
    </source>
</evidence>
<dbReference type="PROSITE" id="PS01331">
    <property type="entry name" value="THYMIDYLATE_KINASE"/>
    <property type="match status" value="1"/>
</dbReference>
<reference evidence="13 14" key="1">
    <citation type="submission" date="2023-01" db="EMBL/GenBank/DDBJ databases">
        <title>Novel species of the genus Asticcacaulis isolated from rivers.</title>
        <authorList>
            <person name="Lu H."/>
        </authorList>
    </citation>
    <scope>NUCLEOTIDE SEQUENCE [LARGE SCALE GENOMIC DNA]</scope>
    <source>
        <strain evidence="13 14">DXS10W</strain>
    </source>
</reference>
<evidence type="ECO:0000256" key="1">
    <source>
        <dbReference type="ARBA" id="ARBA00009776"/>
    </source>
</evidence>
<dbReference type="SUPFAM" id="SSF52540">
    <property type="entry name" value="P-loop containing nucleoside triphosphate hydrolases"/>
    <property type="match status" value="1"/>
</dbReference>
<evidence type="ECO:0000256" key="2">
    <source>
        <dbReference type="ARBA" id="ARBA00012980"/>
    </source>
</evidence>
<comment type="catalytic activity">
    <reaction evidence="10 11">
        <text>dTMP + ATP = dTDP + ADP</text>
        <dbReference type="Rhea" id="RHEA:13517"/>
        <dbReference type="ChEBI" id="CHEBI:30616"/>
        <dbReference type="ChEBI" id="CHEBI:58369"/>
        <dbReference type="ChEBI" id="CHEBI:63528"/>
        <dbReference type="ChEBI" id="CHEBI:456216"/>
        <dbReference type="EC" id="2.7.4.9"/>
    </reaction>
</comment>
<dbReference type="Pfam" id="PF02223">
    <property type="entry name" value="Thymidylate_kin"/>
    <property type="match status" value="1"/>
</dbReference>